<evidence type="ECO:0000256" key="2">
    <source>
        <dbReference type="SAM" id="Phobius"/>
    </source>
</evidence>
<dbReference type="EMBL" id="AYKW01000002">
    <property type="protein sequence ID" value="PIL35889.1"/>
    <property type="molecule type" value="Genomic_DNA"/>
</dbReference>
<gene>
    <name evidence="5" type="ORF">GSI_01549</name>
</gene>
<dbReference type="AlphaFoldDB" id="A0A2G8SQ43"/>
<feature type="domain" description="Glutaminase A central" evidence="3">
    <location>
        <begin position="263"/>
        <end position="610"/>
    </location>
</feature>
<comment type="caution">
    <text evidence="5">The sequence shown here is derived from an EMBL/GenBank/DDBJ whole genome shotgun (WGS) entry which is preliminary data.</text>
</comment>
<feature type="compositionally biased region" description="Basic and acidic residues" evidence="1">
    <location>
        <begin position="741"/>
        <end position="750"/>
    </location>
</feature>
<protein>
    <recommendedName>
        <fullName evidence="7">DUF1793-domain-containing protein</fullName>
    </recommendedName>
</protein>
<dbReference type="Gene3D" id="1.50.10.10">
    <property type="match status" value="1"/>
</dbReference>
<dbReference type="Pfam" id="PF17168">
    <property type="entry name" value="DUF5127"/>
    <property type="match status" value="1"/>
</dbReference>
<keyword evidence="2" id="KW-1133">Transmembrane helix</keyword>
<dbReference type="PANTHER" id="PTHR31987">
    <property type="entry name" value="GLUTAMINASE A-RELATED"/>
    <property type="match status" value="1"/>
</dbReference>
<reference evidence="5 6" key="1">
    <citation type="journal article" date="2015" name="Sci. Rep.">
        <title>Chromosome-level genome map provides insights into diverse defense mechanisms in the medicinal fungus Ganoderma sinense.</title>
        <authorList>
            <person name="Zhu Y."/>
            <person name="Xu J."/>
            <person name="Sun C."/>
            <person name="Zhou S."/>
            <person name="Xu H."/>
            <person name="Nelson D.R."/>
            <person name="Qian J."/>
            <person name="Song J."/>
            <person name="Luo H."/>
            <person name="Xiang L."/>
            <person name="Li Y."/>
            <person name="Xu Z."/>
            <person name="Ji A."/>
            <person name="Wang L."/>
            <person name="Lu S."/>
            <person name="Hayward A."/>
            <person name="Sun W."/>
            <person name="Li X."/>
            <person name="Schwartz D.C."/>
            <person name="Wang Y."/>
            <person name="Chen S."/>
        </authorList>
    </citation>
    <scope>NUCLEOTIDE SEQUENCE [LARGE SCALE GENOMIC DNA]</scope>
    <source>
        <strain evidence="5 6">ZZ0214-1</strain>
    </source>
</reference>
<dbReference type="PANTHER" id="PTHR31987:SF1">
    <property type="entry name" value="GLUTAMINASE A"/>
    <property type="match status" value="1"/>
</dbReference>
<name>A0A2G8SQ43_9APHY</name>
<keyword evidence="6" id="KW-1185">Reference proteome</keyword>
<feature type="region of interest" description="Disordered" evidence="1">
    <location>
        <begin position="734"/>
        <end position="788"/>
    </location>
</feature>
<dbReference type="OrthoDB" id="3918848at2759"/>
<proteinExistence type="predicted"/>
<evidence type="ECO:0000313" key="6">
    <source>
        <dbReference type="Proteomes" id="UP000230002"/>
    </source>
</evidence>
<feature type="transmembrane region" description="Helical" evidence="2">
    <location>
        <begin position="645"/>
        <end position="667"/>
    </location>
</feature>
<evidence type="ECO:0000259" key="3">
    <source>
        <dbReference type="Pfam" id="PF16335"/>
    </source>
</evidence>
<evidence type="ECO:0000256" key="1">
    <source>
        <dbReference type="SAM" id="MobiDB-lite"/>
    </source>
</evidence>
<keyword evidence="2" id="KW-0812">Transmembrane</keyword>
<organism evidence="5 6">
    <name type="scientific">Ganoderma sinense ZZ0214-1</name>
    <dbReference type="NCBI Taxonomy" id="1077348"/>
    <lineage>
        <taxon>Eukaryota</taxon>
        <taxon>Fungi</taxon>
        <taxon>Dikarya</taxon>
        <taxon>Basidiomycota</taxon>
        <taxon>Agaricomycotina</taxon>
        <taxon>Agaricomycetes</taxon>
        <taxon>Polyporales</taxon>
        <taxon>Polyporaceae</taxon>
        <taxon>Ganoderma</taxon>
    </lineage>
</organism>
<feature type="domain" description="Glutaminase A N-terminal" evidence="4">
    <location>
        <begin position="36"/>
        <end position="257"/>
    </location>
</feature>
<dbReference type="InterPro" id="IPR033433">
    <property type="entry name" value="GtaA_N"/>
</dbReference>
<dbReference type="Proteomes" id="UP000230002">
    <property type="component" value="Unassembled WGS sequence"/>
</dbReference>
<dbReference type="GO" id="GO:0005975">
    <property type="term" value="P:carbohydrate metabolic process"/>
    <property type="evidence" value="ECO:0007669"/>
    <property type="project" value="InterPro"/>
</dbReference>
<accession>A0A2G8SQ43</accession>
<dbReference type="STRING" id="1077348.A0A2G8SQ43"/>
<sequence>MGWTGKVRVNGTTYKWMGQDGAGTPANVTNIQATPTRTIFVVQAGPMNVTITFLSPVEPDDWVKQSIPFSYMSVEVQSLDGNSYPVQLYSDISAEWASGNRSGVVQWGNTNTGNSIYHKIQLQGHPQTVEIENQAQDGTVYYAMSTSQSGISWQIDRNDTVRDGFQSNGKLTNTASNEFVAISPAVSIFALAVDLGTIQSTASPITWSVGYVRDPAITYTAPDGAVQLRRPYYIDAFTGDYAGAYSRAVALDQKIMSAATRISSQYSDIVALATRQVMATLDFTVGTDSNNNVVPGDVKIFMKNMGTDNRVNPVEHIYAAFPMFLYLNASIGGALLEPLLEVQASLTGQSFAAMDIGNAYPTAPGSEAVAQQGVEQSGNMLIMELAYARISGDGAFLSRYYNTTKRWADYLVSNALQSSNQTNLDGDTTDLANTALKGIIGVKAMAEIAHALGEDSDATEYSNQSSSLFNSWLSLATSSSGSRLLGGYGNQQSWSLMYNLFADKMLGLNFVPQSVIDMQTQYLNSLLATEASQWGFPVDSESQQNGNTAWTLFASAFVSDTTLRDALIERIHNHANSNVSLGLFAEIYSISDNSYQRGAAGPALGGAFSHLALTVPNKTISLVSATGSTPQGGVPARSSSKVGPIVGGVIGGLAIACIVIAIVVVILRKKRRLKYKDADTTEVQPHRTTLSPYYQNPSSDYMHVPVRSSNTTAGFAGIGVGSMGAYKSAAISLPPDSSAKAQREARRLGREMQQLAPSDSEQAATSSNVGSQTGSAWTTDVLSPRGSISTTDVVGLRMEVENLRQVMRDIRAERLESPPEYAE</sequence>
<dbReference type="Pfam" id="PF16335">
    <property type="entry name" value="GtaA_6_Hairpin"/>
    <property type="match status" value="1"/>
</dbReference>
<dbReference type="GO" id="GO:0003824">
    <property type="term" value="F:catalytic activity"/>
    <property type="evidence" value="ECO:0007669"/>
    <property type="project" value="UniProtKB-ARBA"/>
</dbReference>
<evidence type="ECO:0008006" key="7">
    <source>
        <dbReference type="Google" id="ProtNLM"/>
    </source>
</evidence>
<keyword evidence="2" id="KW-0472">Membrane</keyword>
<dbReference type="InterPro" id="IPR008928">
    <property type="entry name" value="6-hairpin_glycosidase_sf"/>
</dbReference>
<evidence type="ECO:0000313" key="5">
    <source>
        <dbReference type="EMBL" id="PIL35889.1"/>
    </source>
</evidence>
<evidence type="ECO:0000259" key="4">
    <source>
        <dbReference type="Pfam" id="PF17168"/>
    </source>
</evidence>
<feature type="compositionally biased region" description="Polar residues" evidence="1">
    <location>
        <begin position="755"/>
        <end position="788"/>
    </location>
</feature>
<dbReference type="InterPro" id="IPR052743">
    <property type="entry name" value="Glutaminase_GtaA"/>
</dbReference>
<dbReference type="InterPro" id="IPR032514">
    <property type="entry name" value="GtaA_central"/>
</dbReference>
<dbReference type="SUPFAM" id="SSF48208">
    <property type="entry name" value="Six-hairpin glycosidases"/>
    <property type="match status" value="1"/>
</dbReference>
<dbReference type="InterPro" id="IPR012341">
    <property type="entry name" value="6hp_glycosidase-like_sf"/>
</dbReference>